<keyword evidence="3 7" id="KW-0853">WD repeat</keyword>
<dbReference type="GO" id="GO:0032040">
    <property type="term" value="C:small-subunit processome"/>
    <property type="evidence" value="ECO:0007669"/>
    <property type="project" value="TreeGrafter"/>
</dbReference>
<dbReference type="SUPFAM" id="SSF50978">
    <property type="entry name" value="WD40 repeat-like"/>
    <property type="match status" value="1"/>
</dbReference>
<sequence length="567" mass="63507">MPKNRDGDTVEVPPKDEEEIILEKMVFGDLAGLENNLRKVDNLFDFDDEEEVVEEIDEEASDSDNLDDVQDEDLFYIDEGVQDGEDASDRMDEDASSESDDDYSEEELGDQDDAWVDSDDERLNVSLTSSDRLKKLRKTPEDDLINGKTYMFRLRSQFEKIYPRPAWADQQGQEQEANSSDDDIIIDDNDDDDEEEDEDAEGSNNQQSGKETAALSKLLSSTHRFVITKQLKLISPSRISVTRLKDANYQKLSKGAIQAISFHPTHPILLTAGFDKTIRLYQIDGKTNNFITSYFLKNCPIMQSQFLPQANCNIVYAAGRRKYMNKINLNTGEVEKISRMYGHEQVQKSFESFKISPAGSFIGLIGNSGWFNLVNGTTGQWIKGFKVEGTVVDFDFAFDESFVVVVNSAGEVWEFELKGKLSSKSETKIFRKWSDDGGIGITKIKLGGRNSSRWLAIGSNTGVVNLYDRQNLNATTSPKPFKTVENLVTSVSSLVFNPDGQLLAIASRGKRDAFKLVHLPSGSVYNNWPTSGTPLGKVTSVVFSPNNEILAVGNEAGKVTLWRLNHY</sequence>
<accession>A0AAD5FXY9</accession>
<dbReference type="EMBL" id="JAIHNG010000129">
    <property type="protein sequence ID" value="KAI5956017.1"/>
    <property type="molecule type" value="Genomic_DNA"/>
</dbReference>
<dbReference type="GO" id="GO:0034388">
    <property type="term" value="C:Pwp2p-containing subcomplex of 90S preribosome"/>
    <property type="evidence" value="ECO:0007669"/>
    <property type="project" value="TreeGrafter"/>
</dbReference>
<dbReference type="Pfam" id="PF00400">
    <property type="entry name" value="WD40"/>
    <property type="match status" value="2"/>
</dbReference>
<dbReference type="InterPro" id="IPR036322">
    <property type="entry name" value="WD40_repeat_dom_sf"/>
</dbReference>
<dbReference type="SMART" id="SM00320">
    <property type="entry name" value="WD40"/>
    <property type="match status" value="4"/>
</dbReference>
<keyword evidence="5" id="KW-0539">Nucleus</keyword>
<organism evidence="9 10">
    <name type="scientific">Candida theae</name>
    <dbReference type="NCBI Taxonomy" id="1198502"/>
    <lineage>
        <taxon>Eukaryota</taxon>
        <taxon>Fungi</taxon>
        <taxon>Dikarya</taxon>
        <taxon>Ascomycota</taxon>
        <taxon>Saccharomycotina</taxon>
        <taxon>Pichiomycetes</taxon>
        <taxon>Debaryomycetaceae</taxon>
        <taxon>Candida/Lodderomyces clade</taxon>
        <taxon>Candida</taxon>
    </lineage>
</organism>
<keyword evidence="10" id="KW-1185">Reference proteome</keyword>
<feature type="region of interest" description="Disordered" evidence="8">
    <location>
        <begin position="52"/>
        <end position="129"/>
    </location>
</feature>
<feature type="compositionally biased region" description="Acidic residues" evidence="8">
    <location>
        <begin position="179"/>
        <end position="201"/>
    </location>
</feature>
<proteinExistence type="inferred from homology"/>
<name>A0AAD5FXY9_9ASCO</name>
<evidence type="ECO:0000256" key="4">
    <source>
        <dbReference type="ARBA" id="ARBA00022737"/>
    </source>
</evidence>
<dbReference type="PANTHER" id="PTHR18359">
    <property type="entry name" value="WD-REPEAT PROTEIN-RELATED"/>
    <property type="match status" value="1"/>
</dbReference>
<evidence type="ECO:0000256" key="1">
    <source>
        <dbReference type="ARBA" id="ARBA00004604"/>
    </source>
</evidence>
<feature type="compositionally biased region" description="Acidic residues" evidence="8">
    <location>
        <begin position="52"/>
        <end position="120"/>
    </location>
</feature>
<dbReference type="Gene3D" id="2.130.10.10">
    <property type="entry name" value="YVTN repeat-like/Quinoprotein amine dehydrogenase"/>
    <property type="match status" value="1"/>
</dbReference>
<evidence type="ECO:0000313" key="9">
    <source>
        <dbReference type="EMBL" id="KAI5956017.1"/>
    </source>
</evidence>
<dbReference type="PANTHER" id="PTHR18359:SF0">
    <property type="entry name" value="U3 SMALL NUCLEOLAR RNA-ASSOCIATED PROTEIN 18 HOMOLOG"/>
    <property type="match status" value="1"/>
</dbReference>
<reference evidence="9 10" key="1">
    <citation type="journal article" date="2022" name="DNA Res.">
        <title>Genome analysis of five recently described species of the CUG-Ser clade uncovers Candida theae as a new hybrid lineage with pathogenic potential in the Candida parapsilosis species complex.</title>
        <authorList>
            <person name="Mixao V."/>
            <person name="Del Olmo V."/>
            <person name="Hegedusova E."/>
            <person name="Saus E."/>
            <person name="Pryszcz L."/>
            <person name="Cillingova A."/>
            <person name="Nosek J."/>
            <person name="Gabaldon T."/>
        </authorList>
    </citation>
    <scope>NUCLEOTIDE SEQUENCE [LARGE SCALE GENOMIC DNA]</scope>
    <source>
        <strain evidence="9 10">CBS 12239</strain>
    </source>
</reference>
<dbReference type="PROSITE" id="PS50294">
    <property type="entry name" value="WD_REPEATS_REGION"/>
    <property type="match status" value="1"/>
</dbReference>
<keyword evidence="4" id="KW-0677">Repeat</keyword>
<comment type="caution">
    <text evidence="9">The sequence shown here is derived from an EMBL/GenBank/DDBJ whole genome shotgun (WGS) entry which is preliminary data.</text>
</comment>
<evidence type="ECO:0000256" key="8">
    <source>
        <dbReference type="SAM" id="MobiDB-lite"/>
    </source>
</evidence>
<gene>
    <name evidence="9" type="ORF">KGF57_003503</name>
</gene>
<evidence type="ECO:0000256" key="7">
    <source>
        <dbReference type="PROSITE-ProRule" id="PRU00221"/>
    </source>
</evidence>
<evidence type="ECO:0000313" key="10">
    <source>
        <dbReference type="Proteomes" id="UP001204833"/>
    </source>
</evidence>
<dbReference type="AlphaFoldDB" id="A0AAD5FXY9"/>
<dbReference type="GeneID" id="76151561"/>
<evidence type="ECO:0000256" key="6">
    <source>
        <dbReference type="ARBA" id="ARBA00025767"/>
    </source>
</evidence>
<dbReference type="InterPro" id="IPR015943">
    <property type="entry name" value="WD40/YVTN_repeat-like_dom_sf"/>
</dbReference>
<keyword evidence="2" id="KW-0698">rRNA processing</keyword>
<dbReference type="RefSeq" id="XP_051607999.1">
    <property type="nucleotide sequence ID" value="XM_051752929.1"/>
</dbReference>
<dbReference type="FunFam" id="2.130.10.10:FF:000660">
    <property type="entry name" value="U3 snoRNP protein"/>
    <property type="match status" value="1"/>
</dbReference>
<dbReference type="GO" id="GO:0006364">
    <property type="term" value="P:rRNA processing"/>
    <property type="evidence" value="ECO:0007669"/>
    <property type="project" value="UniProtKB-KW"/>
</dbReference>
<dbReference type="InterPro" id="IPR045161">
    <property type="entry name" value="Utp18"/>
</dbReference>
<comment type="subcellular location">
    <subcellularLocation>
        <location evidence="1">Nucleus</location>
        <location evidence="1">Nucleolus</location>
    </subcellularLocation>
</comment>
<dbReference type="InterPro" id="IPR001680">
    <property type="entry name" value="WD40_rpt"/>
</dbReference>
<evidence type="ECO:0000256" key="5">
    <source>
        <dbReference type="ARBA" id="ARBA00023242"/>
    </source>
</evidence>
<protein>
    <submittedName>
        <fullName evidence="9">UTP18</fullName>
    </submittedName>
</protein>
<feature type="region of interest" description="Disordered" evidence="8">
    <location>
        <begin position="166"/>
        <end position="211"/>
    </location>
</feature>
<dbReference type="PROSITE" id="PS50082">
    <property type="entry name" value="WD_REPEATS_2"/>
    <property type="match status" value="1"/>
</dbReference>
<evidence type="ECO:0000256" key="3">
    <source>
        <dbReference type="ARBA" id="ARBA00022574"/>
    </source>
</evidence>
<dbReference type="Proteomes" id="UP001204833">
    <property type="component" value="Unassembled WGS sequence"/>
</dbReference>
<feature type="repeat" description="WD" evidence="7">
    <location>
        <begin position="538"/>
        <end position="567"/>
    </location>
</feature>
<comment type="similarity">
    <text evidence="6">Belongs to the WD repeat UTP18 family.</text>
</comment>
<evidence type="ECO:0000256" key="2">
    <source>
        <dbReference type="ARBA" id="ARBA00022552"/>
    </source>
</evidence>